<dbReference type="InterPro" id="IPR000873">
    <property type="entry name" value="AMP-dep_synth/lig_dom"/>
</dbReference>
<dbReference type="InterPro" id="IPR025110">
    <property type="entry name" value="AMP-bd_C"/>
</dbReference>
<dbReference type="SUPFAM" id="SSF56801">
    <property type="entry name" value="Acetyl-CoA synthetase-like"/>
    <property type="match status" value="1"/>
</dbReference>
<dbReference type="InterPro" id="IPR045851">
    <property type="entry name" value="AMP-bd_C_sf"/>
</dbReference>
<dbReference type="Proteomes" id="UP000193963">
    <property type="component" value="Unassembled WGS sequence"/>
</dbReference>
<dbReference type="PROSITE" id="PS50096">
    <property type="entry name" value="IQ"/>
    <property type="match status" value="1"/>
</dbReference>
<dbReference type="FunFam" id="3.30.300.30:FF:000008">
    <property type="entry name" value="2,3-dihydroxybenzoate-AMP ligase"/>
    <property type="match status" value="1"/>
</dbReference>
<comment type="similarity">
    <text evidence="1">Belongs to the ATP-dependent AMP-binding enzyme family.</text>
</comment>
<feature type="domain" description="AMP-dependent synthetase/ligase" evidence="6">
    <location>
        <begin position="32"/>
        <end position="422"/>
    </location>
</feature>
<dbReference type="InterPro" id="IPR020845">
    <property type="entry name" value="AMP-binding_CS"/>
</dbReference>
<comment type="catalytic activity">
    <reaction evidence="3">
        <text>3-(methylsulfanyl)propanoate + ATP + CoA = 3-(methylsulfanyl)propanoyl-CoA + AMP + diphosphate</text>
        <dbReference type="Rhea" id="RHEA:43052"/>
        <dbReference type="ChEBI" id="CHEBI:30616"/>
        <dbReference type="ChEBI" id="CHEBI:33019"/>
        <dbReference type="ChEBI" id="CHEBI:49016"/>
        <dbReference type="ChEBI" id="CHEBI:57287"/>
        <dbReference type="ChEBI" id="CHEBI:82815"/>
        <dbReference type="ChEBI" id="CHEBI:456215"/>
        <dbReference type="EC" id="6.2.1.44"/>
    </reaction>
    <physiologicalReaction direction="left-to-right" evidence="3">
        <dbReference type="Rhea" id="RHEA:43053"/>
    </physiologicalReaction>
</comment>
<organism evidence="8 9">
    <name type="scientific">Pseudooceanicola marinus</name>
    <dbReference type="NCBI Taxonomy" id="396013"/>
    <lineage>
        <taxon>Bacteria</taxon>
        <taxon>Pseudomonadati</taxon>
        <taxon>Pseudomonadota</taxon>
        <taxon>Alphaproteobacteria</taxon>
        <taxon>Rhodobacterales</taxon>
        <taxon>Paracoccaceae</taxon>
        <taxon>Pseudooceanicola</taxon>
    </lineage>
</organism>
<evidence type="ECO:0000313" key="8">
    <source>
        <dbReference type="EMBL" id="SLN30623.1"/>
    </source>
</evidence>
<name>A0A1X6YTH6_9RHOB</name>
<dbReference type="Gene3D" id="3.30.300.30">
    <property type="match status" value="1"/>
</dbReference>
<dbReference type="PANTHER" id="PTHR43201">
    <property type="entry name" value="ACYL-COA SYNTHETASE"/>
    <property type="match status" value="1"/>
</dbReference>
<evidence type="ECO:0000259" key="6">
    <source>
        <dbReference type="Pfam" id="PF00501"/>
    </source>
</evidence>
<dbReference type="Gene3D" id="3.40.50.12780">
    <property type="entry name" value="N-terminal domain of ligase-like"/>
    <property type="match status" value="1"/>
</dbReference>
<dbReference type="RefSeq" id="WP_085887181.1">
    <property type="nucleotide sequence ID" value="NZ_FWFN01000002.1"/>
</dbReference>
<sequence>MTTEMQSHAWWRPDDSGPEILDVTLGDMLDCQAATFGARPAVTIDEGAGAGGATWTYAQLRASVDEVARGLMAQGIARGDHVAVMAQNCAEWILLEYALAKVGAVLVTVNPALLRDELAYVLGQSRARALIFAPSYRSNDIAASLLELMPDLATLDDGRRQGGTALPGLELLVGLGAAPGFAMSFDRMRSGGGAATPAELSARQAEVQSRDVCQIQYTSGTTGKPKGAMLTHRSTVNNARLVADRGGFGPADVLLSAMPLFHTAGCVCNVMTMLVVGGHLVTMDSFEATRMLELWDAHAPTVLNAVPTMMTRMLEHPDLARYRIRTLRKAFTGGTNIPPSLMRRMKEQTGGAPLILMGMTECSPVITLTSPDDSFEEQLATAGTPLPRTEIRIIHPETGAVCAWGESGELCIRGYNTMAGYFDMPEKTAETIDPEGWLHSGDLAELAPTGHLKIVGRLKDMIIRGGENVYPVEIEECLLDHETVSQAQVVGVPDPDLGEEICAFVMPAPGAELDAQALQAFCRSHMARHKMPKYIQAMDTLPLTANGKVQKFALREEAVRLVASGALTPVRR</sequence>
<evidence type="ECO:0000256" key="5">
    <source>
        <dbReference type="ARBA" id="ARBA00067668"/>
    </source>
</evidence>
<dbReference type="Pfam" id="PF00501">
    <property type="entry name" value="AMP-binding"/>
    <property type="match status" value="1"/>
</dbReference>
<evidence type="ECO:0000259" key="7">
    <source>
        <dbReference type="Pfam" id="PF13193"/>
    </source>
</evidence>
<keyword evidence="2 8" id="KW-0436">Ligase</keyword>
<keyword evidence="9" id="KW-1185">Reference proteome</keyword>
<proteinExistence type="inferred from homology"/>
<dbReference type="EC" id="6.2.1.44" evidence="4"/>
<protein>
    <recommendedName>
        <fullName evidence="5">3-methylmercaptopropionyl-CoA ligase</fullName>
        <ecNumber evidence="4">6.2.1.44</ecNumber>
    </recommendedName>
</protein>
<evidence type="ECO:0000313" key="9">
    <source>
        <dbReference type="Proteomes" id="UP000193963"/>
    </source>
</evidence>
<reference evidence="8 9" key="1">
    <citation type="submission" date="2017-03" db="EMBL/GenBank/DDBJ databases">
        <authorList>
            <person name="Afonso C.L."/>
            <person name="Miller P.J."/>
            <person name="Scott M.A."/>
            <person name="Spackman E."/>
            <person name="Goraichik I."/>
            <person name="Dimitrov K.M."/>
            <person name="Suarez D.L."/>
            <person name="Swayne D.E."/>
        </authorList>
    </citation>
    <scope>NUCLEOTIDE SEQUENCE [LARGE SCALE GENOMIC DNA]</scope>
    <source>
        <strain evidence="8 9">CECT 7751</strain>
    </source>
</reference>
<evidence type="ECO:0000256" key="1">
    <source>
        <dbReference type="ARBA" id="ARBA00006432"/>
    </source>
</evidence>
<dbReference type="Pfam" id="PF13193">
    <property type="entry name" value="AMP-binding_C"/>
    <property type="match status" value="1"/>
</dbReference>
<dbReference type="AlphaFoldDB" id="A0A1X6YTH6"/>
<dbReference type="PANTHER" id="PTHR43201:SF5">
    <property type="entry name" value="MEDIUM-CHAIN ACYL-COA LIGASE ACSF2, MITOCHONDRIAL"/>
    <property type="match status" value="1"/>
</dbReference>
<evidence type="ECO:0000256" key="3">
    <source>
        <dbReference type="ARBA" id="ARBA00051915"/>
    </source>
</evidence>
<dbReference type="GO" id="GO:0031956">
    <property type="term" value="F:medium-chain fatty acid-CoA ligase activity"/>
    <property type="evidence" value="ECO:0007669"/>
    <property type="project" value="TreeGrafter"/>
</dbReference>
<dbReference type="GO" id="GO:0006631">
    <property type="term" value="P:fatty acid metabolic process"/>
    <property type="evidence" value="ECO:0007669"/>
    <property type="project" value="TreeGrafter"/>
</dbReference>
<feature type="domain" description="AMP-binding enzyme C-terminal" evidence="7">
    <location>
        <begin position="473"/>
        <end position="548"/>
    </location>
</feature>
<accession>A0A1X6YTH6</accession>
<dbReference type="PROSITE" id="PS00455">
    <property type="entry name" value="AMP_BINDING"/>
    <property type="match status" value="1"/>
</dbReference>
<dbReference type="EMBL" id="FWFN01000002">
    <property type="protein sequence ID" value="SLN30623.1"/>
    <property type="molecule type" value="Genomic_DNA"/>
</dbReference>
<dbReference type="InterPro" id="IPR042099">
    <property type="entry name" value="ANL_N_sf"/>
</dbReference>
<evidence type="ECO:0000256" key="2">
    <source>
        <dbReference type="ARBA" id="ARBA00022598"/>
    </source>
</evidence>
<gene>
    <name evidence="8" type="primary">lcfB_2</name>
    <name evidence="8" type="ORF">PSM7751_01313</name>
</gene>
<dbReference type="OrthoDB" id="9803968at2"/>
<evidence type="ECO:0000256" key="4">
    <source>
        <dbReference type="ARBA" id="ARBA00066616"/>
    </source>
</evidence>